<dbReference type="InterPro" id="IPR000626">
    <property type="entry name" value="Ubiquitin-like_dom"/>
</dbReference>
<name>A0AAI9EE55_9PEZI</name>
<proteinExistence type="predicted"/>
<dbReference type="Gene3D" id="1.10.286.70">
    <property type="entry name" value="Get5 dimerization domain"/>
    <property type="match status" value="1"/>
</dbReference>
<dbReference type="Proteomes" id="UP001296104">
    <property type="component" value="Unassembled WGS sequence"/>
</dbReference>
<evidence type="ECO:0000256" key="1">
    <source>
        <dbReference type="SAM" id="MobiDB-lite"/>
    </source>
</evidence>
<comment type="caution">
    <text evidence="3">The sequence shown here is derived from an EMBL/GenBank/DDBJ whole genome shotgun (WGS) entry which is preliminary data.</text>
</comment>
<reference evidence="3" key="1">
    <citation type="submission" date="2023-11" db="EMBL/GenBank/DDBJ databases">
        <authorList>
            <person name="Alioto T."/>
            <person name="Alioto T."/>
            <person name="Gomez Garrido J."/>
        </authorList>
    </citation>
    <scope>NUCLEOTIDE SEQUENCE</scope>
</reference>
<feature type="compositionally biased region" description="Basic and acidic residues" evidence="1">
    <location>
        <begin position="22"/>
        <end position="31"/>
    </location>
</feature>
<feature type="region of interest" description="Disordered" evidence="1">
    <location>
        <begin position="223"/>
        <end position="245"/>
    </location>
</feature>
<keyword evidence="4" id="KW-1185">Reference proteome</keyword>
<evidence type="ECO:0000313" key="3">
    <source>
        <dbReference type="EMBL" id="CAK4033008.1"/>
    </source>
</evidence>
<feature type="region of interest" description="Disordered" evidence="1">
    <location>
        <begin position="22"/>
        <end position="55"/>
    </location>
</feature>
<feature type="domain" description="Ubiquitin-like" evidence="2">
    <location>
        <begin position="61"/>
        <end position="125"/>
    </location>
</feature>
<dbReference type="EMBL" id="CAVMBE010000076">
    <property type="protein sequence ID" value="CAK4033008.1"/>
    <property type="molecule type" value="Genomic_DNA"/>
</dbReference>
<dbReference type="Pfam" id="PF17183">
    <property type="entry name" value="Get5_C"/>
    <property type="match status" value="1"/>
</dbReference>
<dbReference type="Gene3D" id="3.10.20.90">
    <property type="entry name" value="Phosphatidylinositol 3-kinase Catalytic Subunit, Chain A, domain 1"/>
    <property type="match status" value="1"/>
</dbReference>
<feature type="compositionally biased region" description="Basic and acidic residues" evidence="1">
    <location>
        <begin position="171"/>
        <end position="193"/>
    </location>
</feature>
<gene>
    <name evidence="3" type="ORF">LECACI_7A008166</name>
</gene>
<dbReference type="AlphaFoldDB" id="A0AAI9EE55"/>
<dbReference type="PROSITE" id="PS50053">
    <property type="entry name" value="UBIQUITIN_2"/>
    <property type="match status" value="1"/>
</dbReference>
<dbReference type="InterPro" id="IPR029071">
    <property type="entry name" value="Ubiquitin-like_domsf"/>
</dbReference>
<feature type="compositionally biased region" description="Polar residues" evidence="1">
    <location>
        <begin position="142"/>
        <end position="152"/>
    </location>
</feature>
<evidence type="ECO:0000259" key="2">
    <source>
        <dbReference type="PROSITE" id="PS50053"/>
    </source>
</evidence>
<organism evidence="3 4">
    <name type="scientific">Lecanosticta acicola</name>
    <dbReference type="NCBI Taxonomy" id="111012"/>
    <lineage>
        <taxon>Eukaryota</taxon>
        <taxon>Fungi</taxon>
        <taxon>Dikarya</taxon>
        <taxon>Ascomycota</taxon>
        <taxon>Pezizomycotina</taxon>
        <taxon>Dothideomycetes</taxon>
        <taxon>Dothideomycetidae</taxon>
        <taxon>Mycosphaerellales</taxon>
        <taxon>Mycosphaerellaceae</taxon>
        <taxon>Lecanosticta</taxon>
    </lineage>
</organism>
<feature type="region of interest" description="Disordered" evidence="1">
    <location>
        <begin position="140"/>
        <end position="202"/>
    </location>
</feature>
<dbReference type="Pfam" id="PF12754">
    <property type="entry name" value="Get5_N"/>
    <property type="match status" value="1"/>
</dbReference>
<dbReference type="InterPro" id="IPR049256">
    <property type="entry name" value="Get5_C"/>
</dbReference>
<dbReference type="SUPFAM" id="SSF54236">
    <property type="entry name" value="Ubiquitin-like"/>
    <property type="match status" value="1"/>
</dbReference>
<sequence>MSEVTFAKSFLATLDKKPIKLPADHVSDPRKYPNQSPYILPKQTHPFPRKTTTGPKVTKSLSVTLKPMRAGQADTVTLSDISLDTTIHEIKTQYAAKTSLPQDKIKLLLNKKPTQDLKTLKELGVPADRDDVEFSVMLMGASGTTPRTQSPAVTEKERAPEPAVSVPAAGDKMEIDEKSPAPESEKAHAEAEKTSPLGGESASAVLKTEEFWADLKGFLSQRLRDEKEGEKLSAVFRDAWSKSPS</sequence>
<accession>A0AAI9EE55</accession>
<dbReference type="InterPro" id="IPR024737">
    <property type="entry name" value="Get5_N"/>
</dbReference>
<protein>
    <recommendedName>
        <fullName evidence="2">Ubiquitin-like domain-containing protein</fullName>
    </recommendedName>
</protein>
<evidence type="ECO:0000313" key="4">
    <source>
        <dbReference type="Proteomes" id="UP001296104"/>
    </source>
</evidence>